<dbReference type="InterPro" id="IPR015791">
    <property type="entry name" value="Antimic/Inh_G_crystallin-like"/>
</dbReference>
<name>A0A7X0P3Z0_9ACTN</name>
<feature type="chain" id="PRO_5030933781" description="Streptomyces killer toxin-like beta/gamma crystallin domain-containing protein" evidence="1">
    <location>
        <begin position="27"/>
        <end position="109"/>
    </location>
</feature>
<sequence length="109" mass="11969">MRKLPAILSAVAAAAMVGLAAPPAYAIDKVTCRDGAGYLEIYNETRHCFANAGRTNVYITNVNMIAAGNNNVTIYYRVNSNTTSSAQMNKWAVVDWREFRLTITGIEIH</sequence>
<evidence type="ECO:0000256" key="1">
    <source>
        <dbReference type="SAM" id="SignalP"/>
    </source>
</evidence>
<dbReference type="InterPro" id="IPR011024">
    <property type="entry name" value="G_crystallin-like"/>
</dbReference>
<feature type="domain" description="Streptomyces killer toxin-like beta/gamma crystallin" evidence="2">
    <location>
        <begin position="44"/>
        <end position="108"/>
    </location>
</feature>
<evidence type="ECO:0000313" key="3">
    <source>
        <dbReference type="EMBL" id="MBB6554825.1"/>
    </source>
</evidence>
<evidence type="ECO:0000313" key="4">
    <source>
        <dbReference type="Proteomes" id="UP000565579"/>
    </source>
</evidence>
<protein>
    <recommendedName>
        <fullName evidence="2">Streptomyces killer toxin-like beta/gamma crystallin domain-containing protein</fullName>
    </recommendedName>
</protein>
<evidence type="ECO:0000259" key="2">
    <source>
        <dbReference type="Pfam" id="PF09076"/>
    </source>
</evidence>
<dbReference type="Pfam" id="PF09076">
    <property type="entry name" value="Crystall_2"/>
    <property type="match status" value="1"/>
</dbReference>
<gene>
    <name evidence="3" type="ORF">HD593_009620</name>
</gene>
<keyword evidence="4" id="KW-1185">Reference proteome</keyword>
<accession>A0A7X0P3Z0</accession>
<reference evidence="3 4" key="1">
    <citation type="submission" date="2020-08" db="EMBL/GenBank/DDBJ databases">
        <title>Sequencing the genomes of 1000 actinobacteria strains.</title>
        <authorList>
            <person name="Klenk H.-P."/>
        </authorList>
    </citation>
    <scope>NUCLEOTIDE SEQUENCE [LARGE SCALE GENOMIC DNA]</scope>
    <source>
        <strain evidence="3 4">DSM 43768</strain>
    </source>
</reference>
<dbReference type="EMBL" id="JACHMI010000001">
    <property type="protein sequence ID" value="MBB6554825.1"/>
    <property type="molecule type" value="Genomic_DNA"/>
</dbReference>
<comment type="caution">
    <text evidence="3">The sequence shown here is derived from an EMBL/GenBank/DDBJ whole genome shotgun (WGS) entry which is preliminary data.</text>
</comment>
<dbReference type="Gene3D" id="2.60.20.30">
    <property type="match status" value="1"/>
</dbReference>
<keyword evidence="1" id="KW-0732">Signal</keyword>
<dbReference type="SUPFAM" id="SSF49695">
    <property type="entry name" value="gamma-Crystallin-like"/>
    <property type="match status" value="1"/>
</dbReference>
<dbReference type="InterPro" id="IPR015161">
    <property type="entry name" value="Sklp_toxin_b/g_crystallin"/>
</dbReference>
<feature type="signal peptide" evidence="1">
    <location>
        <begin position="1"/>
        <end position="26"/>
    </location>
</feature>
<dbReference type="RefSeq" id="WP_185109490.1">
    <property type="nucleotide sequence ID" value="NZ_BAAAXY010000233.1"/>
</dbReference>
<proteinExistence type="predicted"/>
<organism evidence="3 4">
    <name type="scientific">Nonomuraea rubra</name>
    <dbReference type="NCBI Taxonomy" id="46180"/>
    <lineage>
        <taxon>Bacteria</taxon>
        <taxon>Bacillati</taxon>
        <taxon>Actinomycetota</taxon>
        <taxon>Actinomycetes</taxon>
        <taxon>Streptosporangiales</taxon>
        <taxon>Streptosporangiaceae</taxon>
        <taxon>Nonomuraea</taxon>
    </lineage>
</organism>
<dbReference type="AlphaFoldDB" id="A0A7X0P3Z0"/>
<dbReference type="Proteomes" id="UP000565579">
    <property type="component" value="Unassembled WGS sequence"/>
</dbReference>